<protein>
    <recommendedName>
        <fullName evidence="9">Transcription initiation factor IIA subunit 1</fullName>
    </recommendedName>
</protein>
<dbReference type="InterPro" id="IPR004855">
    <property type="entry name" value="TFIIA_asu/bsu"/>
</dbReference>
<evidence type="ECO:0000256" key="2">
    <source>
        <dbReference type="ARBA" id="ARBA00010059"/>
    </source>
</evidence>
<dbReference type="SUPFAM" id="SSF48371">
    <property type="entry name" value="ARM repeat"/>
    <property type="match status" value="1"/>
</dbReference>
<reference evidence="7 8" key="1">
    <citation type="submission" date="2024-03" db="EMBL/GenBank/DDBJ databases">
        <title>Adaptation during the transition from Ophiocordyceps entomopathogen to insect associate is accompanied by gene loss and intensified selection.</title>
        <authorList>
            <person name="Ward C.M."/>
            <person name="Onetto C.A."/>
            <person name="Borneman A.R."/>
        </authorList>
    </citation>
    <scope>NUCLEOTIDE SEQUENCE [LARGE SCALE GENOMIC DNA]</scope>
    <source>
        <strain evidence="7">AWRI1</strain>
        <tissue evidence="7">Single Adult Female</tissue>
    </source>
</reference>
<comment type="similarity">
    <text evidence="2">Belongs to the TFIIA subunit 1 family.</text>
</comment>
<feature type="compositionally biased region" description="Polar residues" evidence="6">
    <location>
        <begin position="119"/>
        <end position="129"/>
    </location>
</feature>
<comment type="caution">
    <text evidence="7">The sequence shown here is derived from an EMBL/GenBank/DDBJ whole genome shotgun (WGS) entry which is preliminary data.</text>
</comment>
<dbReference type="InterPro" id="IPR016024">
    <property type="entry name" value="ARM-type_fold"/>
</dbReference>
<proteinExistence type="inferred from homology"/>
<keyword evidence="3" id="KW-0805">Transcription regulation</keyword>
<dbReference type="SUPFAM" id="SSF47396">
    <property type="entry name" value="Transcription factor IIA (TFIIA), alpha-helical domain"/>
    <property type="match status" value="1"/>
</dbReference>
<evidence type="ECO:0000256" key="4">
    <source>
        <dbReference type="ARBA" id="ARBA00023163"/>
    </source>
</evidence>
<name>A0AAN9TSS9_9HEMI</name>
<evidence type="ECO:0000256" key="3">
    <source>
        <dbReference type="ARBA" id="ARBA00023015"/>
    </source>
</evidence>
<feature type="region of interest" description="Disordered" evidence="6">
    <location>
        <begin position="251"/>
        <end position="283"/>
    </location>
</feature>
<dbReference type="GO" id="GO:0005672">
    <property type="term" value="C:transcription factor TFIIA complex"/>
    <property type="evidence" value="ECO:0007669"/>
    <property type="project" value="InterPro"/>
</dbReference>
<keyword evidence="4" id="KW-0804">Transcription</keyword>
<keyword evidence="5" id="KW-0539">Nucleus</keyword>
<comment type="subcellular location">
    <subcellularLocation>
        <location evidence="1">Nucleus</location>
    </subcellularLocation>
</comment>
<dbReference type="SMART" id="SM01371">
    <property type="entry name" value="TFIIA"/>
    <property type="match status" value="1"/>
</dbReference>
<dbReference type="EMBL" id="JBBCAQ010000006">
    <property type="protein sequence ID" value="KAK7603237.1"/>
    <property type="molecule type" value="Genomic_DNA"/>
</dbReference>
<evidence type="ECO:0008006" key="9">
    <source>
        <dbReference type="Google" id="ProtNLM"/>
    </source>
</evidence>
<dbReference type="Pfam" id="PF03153">
    <property type="entry name" value="TFIIA"/>
    <property type="match status" value="2"/>
</dbReference>
<dbReference type="Gene3D" id="2.30.18.10">
    <property type="entry name" value="Transcription factor IIA (TFIIA), beta-barrel domain"/>
    <property type="match status" value="1"/>
</dbReference>
<dbReference type="GO" id="GO:0006367">
    <property type="term" value="P:transcription initiation at RNA polymerase II promoter"/>
    <property type="evidence" value="ECO:0007669"/>
    <property type="project" value="InterPro"/>
</dbReference>
<dbReference type="CDD" id="cd07976">
    <property type="entry name" value="TFIIA_alpha_beta_like"/>
    <property type="match status" value="2"/>
</dbReference>
<feature type="region of interest" description="Disordered" evidence="6">
    <location>
        <begin position="300"/>
        <end position="358"/>
    </location>
</feature>
<dbReference type="Gene3D" id="1.10.287.100">
    <property type="match status" value="1"/>
</dbReference>
<organism evidence="7 8">
    <name type="scientific">Parthenolecanium corni</name>
    <dbReference type="NCBI Taxonomy" id="536013"/>
    <lineage>
        <taxon>Eukaryota</taxon>
        <taxon>Metazoa</taxon>
        <taxon>Ecdysozoa</taxon>
        <taxon>Arthropoda</taxon>
        <taxon>Hexapoda</taxon>
        <taxon>Insecta</taxon>
        <taxon>Pterygota</taxon>
        <taxon>Neoptera</taxon>
        <taxon>Paraneoptera</taxon>
        <taxon>Hemiptera</taxon>
        <taxon>Sternorrhyncha</taxon>
        <taxon>Coccoidea</taxon>
        <taxon>Coccidae</taxon>
        <taxon>Parthenolecanium</taxon>
    </lineage>
</organism>
<dbReference type="FunFam" id="2.30.18.10:FF:000002">
    <property type="entry name" value="Transcription initiation factor IIA subunit 1"/>
    <property type="match status" value="1"/>
</dbReference>
<gene>
    <name evidence="7" type="ORF">V9T40_003236</name>
</gene>
<feature type="compositionally biased region" description="Polar residues" evidence="6">
    <location>
        <begin position="83"/>
        <end position="111"/>
    </location>
</feature>
<dbReference type="AlphaFoldDB" id="A0AAN9TSS9"/>
<evidence type="ECO:0000256" key="5">
    <source>
        <dbReference type="ARBA" id="ARBA00023242"/>
    </source>
</evidence>
<feature type="compositionally biased region" description="Polar residues" evidence="6">
    <location>
        <begin position="251"/>
        <end position="264"/>
    </location>
</feature>
<evidence type="ECO:0000256" key="1">
    <source>
        <dbReference type="ARBA" id="ARBA00004123"/>
    </source>
</evidence>
<dbReference type="PANTHER" id="PTHR12694">
    <property type="entry name" value="TRANSCRIPTION INITIATION FACTOR IIA SUBUNIT 1"/>
    <property type="match status" value="1"/>
</dbReference>
<evidence type="ECO:0000313" key="8">
    <source>
        <dbReference type="Proteomes" id="UP001367676"/>
    </source>
</evidence>
<dbReference type="FunFam" id="1.10.287.100:FF:000001">
    <property type="entry name" value="Transcription initiation factor IIA subunit"/>
    <property type="match status" value="1"/>
</dbReference>
<sequence>MSYLSAMNQTPVVKFYSNVMDDVLAGVRDAFLDEGVDEQVLQDLRQMWEAKVIASKAVDPPEIVKPPTPVLPIQQLEPCETPKTVQQKPTNGVQSHSQQVKQKPNASVNQLPPQPKTYMPQTQTVSNPVSQDLNSKMVPIQLTLPAPVGSPDSQPRVLSIHVPASALATNQLQRILTAPVIQAIMASPINVASTLLQQHVTATLRGQACSVQLNPNNATNNNAMQMNGNQGIMLPENSNNRQFTHMNQQQMPGNMSQLDGTCNSSDDDSDFCQNSIQNPSRSDVPVSFSIKVLKNLPSQVDGIFDTSDDDDDDDDDDVDDLDDDDDDDDNDDKEDEENEEAENGIEEDPLNSEDDVSECDTNDLFETDNVVVCQYDKINRSRNKWKFYLKDGIMNLAGRDYIFQKANGDAEW</sequence>
<feature type="compositionally biased region" description="Acidic residues" evidence="6">
    <location>
        <begin position="306"/>
        <end position="358"/>
    </location>
</feature>
<dbReference type="Proteomes" id="UP001367676">
    <property type="component" value="Unassembled WGS sequence"/>
</dbReference>
<keyword evidence="8" id="KW-1185">Reference proteome</keyword>
<evidence type="ECO:0000256" key="6">
    <source>
        <dbReference type="SAM" id="MobiDB-lite"/>
    </source>
</evidence>
<dbReference type="InterPro" id="IPR009088">
    <property type="entry name" value="TFIIA_b-brl"/>
</dbReference>
<feature type="compositionally biased region" description="Polar residues" evidence="6">
    <location>
        <begin position="271"/>
        <end position="281"/>
    </location>
</feature>
<feature type="region of interest" description="Disordered" evidence="6">
    <location>
        <begin position="81"/>
        <end position="129"/>
    </location>
</feature>
<dbReference type="SUPFAM" id="SSF50784">
    <property type="entry name" value="Transcription factor IIA (TFIIA), beta-barrel domain"/>
    <property type="match status" value="1"/>
</dbReference>
<accession>A0AAN9TSS9</accession>
<evidence type="ECO:0000313" key="7">
    <source>
        <dbReference type="EMBL" id="KAK7603237.1"/>
    </source>
</evidence>
<dbReference type="PANTHER" id="PTHR12694:SF8">
    <property type="entry name" value="TRANSCRIPTION INITIATION FACTOR IIA SUBUNIT 1"/>
    <property type="match status" value="1"/>
</dbReference>